<keyword evidence="2" id="KW-1185">Reference proteome</keyword>
<dbReference type="Proteomes" id="UP001055439">
    <property type="component" value="Chromosome 8"/>
</dbReference>
<evidence type="ECO:0000313" key="2">
    <source>
        <dbReference type="Proteomes" id="UP001055439"/>
    </source>
</evidence>
<dbReference type="EMBL" id="CP097510">
    <property type="protein sequence ID" value="URE34338.1"/>
    <property type="molecule type" value="Genomic_DNA"/>
</dbReference>
<proteinExistence type="predicted"/>
<organism evidence="1 2">
    <name type="scientific">Musa troglodytarum</name>
    <name type="common">fe'i banana</name>
    <dbReference type="NCBI Taxonomy" id="320322"/>
    <lineage>
        <taxon>Eukaryota</taxon>
        <taxon>Viridiplantae</taxon>
        <taxon>Streptophyta</taxon>
        <taxon>Embryophyta</taxon>
        <taxon>Tracheophyta</taxon>
        <taxon>Spermatophyta</taxon>
        <taxon>Magnoliopsida</taxon>
        <taxon>Liliopsida</taxon>
        <taxon>Zingiberales</taxon>
        <taxon>Musaceae</taxon>
        <taxon>Musa</taxon>
    </lineage>
</organism>
<evidence type="ECO:0000313" key="1">
    <source>
        <dbReference type="EMBL" id="URE34338.1"/>
    </source>
</evidence>
<name>A0A9E7HRL1_9LILI</name>
<dbReference type="OrthoDB" id="2015534at2759"/>
<protein>
    <submittedName>
        <fullName evidence="1">Uncharacterized protein</fullName>
    </submittedName>
</protein>
<sequence length="94" mass="10568">MREGFGFRIRVPFARILAIPPRGGGITEIGSTRGVFSRRDSLKVATFCILASRFVSKLKEEEELVVARICCYSAGKKKLAPYFDLTGRNLDREK</sequence>
<dbReference type="AlphaFoldDB" id="A0A9E7HRL1"/>
<accession>A0A9E7HRL1</accession>
<dbReference type="EMBL" id="CP097510">
    <property type="protein sequence ID" value="URE34339.1"/>
    <property type="molecule type" value="Genomic_DNA"/>
</dbReference>
<gene>
    <name evidence="1" type="ORF">MUK42_17637</name>
</gene>
<reference evidence="1" key="1">
    <citation type="submission" date="2022-05" db="EMBL/GenBank/DDBJ databases">
        <title>The Musa troglodytarum L. genome provides insights into the mechanism of non-climacteric behaviour and enrichment of carotenoids.</title>
        <authorList>
            <person name="Wang J."/>
        </authorList>
    </citation>
    <scope>NUCLEOTIDE SEQUENCE</scope>
    <source>
        <tissue evidence="1">Leaf</tissue>
    </source>
</reference>